<dbReference type="SUPFAM" id="SSF55781">
    <property type="entry name" value="GAF domain-like"/>
    <property type="match status" value="1"/>
</dbReference>
<evidence type="ECO:0000256" key="1">
    <source>
        <dbReference type="SAM" id="Coils"/>
    </source>
</evidence>
<dbReference type="SMART" id="SM00065">
    <property type="entry name" value="GAF"/>
    <property type="match status" value="1"/>
</dbReference>
<dbReference type="Pfam" id="PF13185">
    <property type="entry name" value="GAF_2"/>
    <property type="match status" value="1"/>
</dbReference>
<dbReference type="EMBL" id="DPIY01000006">
    <property type="protein sequence ID" value="HCT56731.1"/>
    <property type="molecule type" value="Genomic_DNA"/>
</dbReference>
<feature type="coiled-coil region" evidence="1">
    <location>
        <begin position="168"/>
        <end position="195"/>
    </location>
</feature>
<proteinExistence type="predicted"/>
<reference evidence="3 4" key="1">
    <citation type="journal article" date="2018" name="Nat. Biotechnol.">
        <title>A standardized bacterial taxonomy based on genome phylogeny substantially revises the tree of life.</title>
        <authorList>
            <person name="Parks D.H."/>
            <person name="Chuvochina M."/>
            <person name="Waite D.W."/>
            <person name="Rinke C."/>
            <person name="Skarshewski A."/>
            <person name="Chaumeil P.A."/>
            <person name="Hugenholtz P."/>
        </authorList>
    </citation>
    <scope>NUCLEOTIDE SEQUENCE [LARGE SCALE GENOMIC DNA]</scope>
    <source>
        <strain evidence="3">UBA8844</strain>
    </source>
</reference>
<evidence type="ECO:0000259" key="2">
    <source>
        <dbReference type="SMART" id="SM00065"/>
    </source>
</evidence>
<gene>
    <name evidence="3" type="ORF">DGD08_05900</name>
</gene>
<evidence type="ECO:0000313" key="4">
    <source>
        <dbReference type="Proteomes" id="UP000264071"/>
    </source>
</evidence>
<organism evidence="3 4">
    <name type="scientific">Gemmatimonas aurantiaca</name>
    <dbReference type="NCBI Taxonomy" id="173480"/>
    <lineage>
        <taxon>Bacteria</taxon>
        <taxon>Pseudomonadati</taxon>
        <taxon>Gemmatimonadota</taxon>
        <taxon>Gemmatimonadia</taxon>
        <taxon>Gemmatimonadales</taxon>
        <taxon>Gemmatimonadaceae</taxon>
        <taxon>Gemmatimonas</taxon>
    </lineage>
</organism>
<dbReference type="AlphaFoldDB" id="A0A3D4V6J8"/>
<name>A0A3D4V6J8_9BACT</name>
<keyword evidence="1" id="KW-0175">Coiled coil</keyword>
<sequence length="441" mass="47039">MDGRDLLAVREIAHAFLVAEHPTDVQQFALSRVTPLLGASFSLVMQLGADGELLRPVAQHEWPAAHRSWIGALRVRVGDGPSGLAVAERRLVEVEDLFADPTLTGWHEVAKELGFRSIIAAPLEAPEGPIGAVAFYFTDATSLRDEQRSLVRLVADQMAAATDKARRLDALRRANAALADANAELETRAAAWREAEDDRRAVETLVLDAMLALTAPVAPLAGGDGTGRDPISGDAAMRLTAVRSLARVAREYAAVTMTAAPGGALELLRDGEEVDVRALVQAAVTSWRRVAPSIPVQILEPPTLLPTLRTQTLLLQRALELLVGLGILGAATERGLVRVAIGQGQDSLSLTVGWDGRPILPTDDQPPATSSRILRIREEALSLEAHDPYLAVRQSVTAADLPMAQALVARLGGDLRLDDGRDHADGAQSITVVFPVFSGHA</sequence>
<protein>
    <recommendedName>
        <fullName evidence="2">GAF domain-containing protein</fullName>
    </recommendedName>
</protein>
<feature type="domain" description="GAF" evidence="2">
    <location>
        <begin position="21"/>
        <end position="172"/>
    </location>
</feature>
<dbReference type="Proteomes" id="UP000264071">
    <property type="component" value="Unassembled WGS sequence"/>
</dbReference>
<dbReference type="InterPro" id="IPR003018">
    <property type="entry name" value="GAF"/>
</dbReference>
<comment type="caution">
    <text evidence="3">The sequence shown here is derived from an EMBL/GenBank/DDBJ whole genome shotgun (WGS) entry which is preliminary data.</text>
</comment>
<accession>A0A3D4V6J8</accession>
<evidence type="ECO:0000313" key="3">
    <source>
        <dbReference type="EMBL" id="HCT56731.1"/>
    </source>
</evidence>
<dbReference type="InterPro" id="IPR029016">
    <property type="entry name" value="GAF-like_dom_sf"/>
</dbReference>
<dbReference type="Gene3D" id="3.30.450.40">
    <property type="match status" value="1"/>
</dbReference>